<dbReference type="SUPFAM" id="SSF53335">
    <property type="entry name" value="S-adenosyl-L-methionine-dependent methyltransferases"/>
    <property type="match status" value="1"/>
</dbReference>
<dbReference type="GO" id="GO:0008276">
    <property type="term" value="F:protein methyltransferase activity"/>
    <property type="evidence" value="ECO:0007669"/>
    <property type="project" value="UniProtKB-UniRule"/>
</dbReference>
<evidence type="ECO:0000256" key="3">
    <source>
        <dbReference type="ARBA" id="ARBA00022603"/>
    </source>
</evidence>
<dbReference type="PANTHER" id="PTHR43648">
    <property type="entry name" value="ELECTRON TRANSFER FLAVOPROTEIN BETA SUBUNIT LYSINE METHYLTRANSFERASE"/>
    <property type="match status" value="1"/>
</dbReference>
<protein>
    <recommendedName>
        <fullName evidence="6">Ribosomal protein L11 methyltransferase</fullName>
        <shortName evidence="6">L11 Mtase</shortName>
        <ecNumber evidence="6">2.1.1.-</ecNumber>
    </recommendedName>
</protein>
<dbReference type="InterPro" id="IPR004498">
    <property type="entry name" value="Ribosomal_PrmA_MeTrfase"/>
</dbReference>
<comment type="catalytic activity">
    <reaction evidence="6">
        <text>L-lysyl-[protein] + 3 S-adenosyl-L-methionine = N(6),N(6),N(6)-trimethyl-L-lysyl-[protein] + 3 S-adenosyl-L-homocysteine + 3 H(+)</text>
        <dbReference type="Rhea" id="RHEA:54192"/>
        <dbReference type="Rhea" id="RHEA-COMP:9752"/>
        <dbReference type="Rhea" id="RHEA-COMP:13826"/>
        <dbReference type="ChEBI" id="CHEBI:15378"/>
        <dbReference type="ChEBI" id="CHEBI:29969"/>
        <dbReference type="ChEBI" id="CHEBI:57856"/>
        <dbReference type="ChEBI" id="CHEBI:59789"/>
        <dbReference type="ChEBI" id="CHEBI:61961"/>
    </reaction>
</comment>
<keyword evidence="7" id="KW-0687">Ribonucleoprotein</keyword>
<feature type="binding site" evidence="6">
    <location>
        <position position="179"/>
    </location>
    <ligand>
        <name>S-adenosyl-L-methionine</name>
        <dbReference type="ChEBI" id="CHEBI:59789"/>
    </ligand>
</feature>
<keyword evidence="2 6" id="KW-0963">Cytoplasm</keyword>
<dbReference type="HAMAP" id="MF_00735">
    <property type="entry name" value="Methyltr_PrmA"/>
    <property type="match status" value="1"/>
</dbReference>
<organism evidence="7 8">
    <name type="scientific">Defluviicoccus vanus</name>
    <dbReference type="NCBI Taxonomy" id="111831"/>
    <lineage>
        <taxon>Bacteria</taxon>
        <taxon>Pseudomonadati</taxon>
        <taxon>Pseudomonadota</taxon>
        <taxon>Alphaproteobacteria</taxon>
        <taxon>Rhodospirillales</taxon>
        <taxon>Rhodospirillaceae</taxon>
        <taxon>Defluviicoccus</taxon>
    </lineage>
</organism>
<dbReference type="InterPro" id="IPR050078">
    <property type="entry name" value="Ribosomal_L11_MeTrfase_PrmA"/>
</dbReference>
<keyword evidence="7" id="KW-0689">Ribosomal protein</keyword>
<dbReference type="KEGG" id="dvn:HQ394_02515"/>
<comment type="function">
    <text evidence="6">Methylates ribosomal protein L11.</text>
</comment>
<evidence type="ECO:0000256" key="6">
    <source>
        <dbReference type="HAMAP-Rule" id="MF_00735"/>
    </source>
</evidence>
<evidence type="ECO:0000256" key="2">
    <source>
        <dbReference type="ARBA" id="ARBA00022490"/>
    </source>
</evidence>
<evidence type="ECO:0000313" key="8">
    <source>
        <dbReference type="Proteomes" id="UP000516369"/>
    </source>
</evidence>
<gene>
    <name evidence="6" type="primary">prmA</name>
    <name evidence="7" type="ORF">HQ394_02515</name>
</gene>
<dbReference type="InterPro" id="IPR029063">
    <property type="entry name" value="SAM-dependent_MTases_sf"/>
</dbReference>
<feature type="binding site" evidence="6">
    <location>
        <position position="134"/>
    </location>
    <ligand>
        <name>S-adenosyl-L-methionine</name>
        <dbReference type="ChEBI" id="CHEBI:59789"/>
    </ligand>
</feature>
<accession>A0A7H1MYA5</accession>
<name>A0A7H1MYA5_9PROT</name>
<dbReference type="CDD" id="cd02440">
    <property type="entry name" value="AdoMet_MTases"/>
    <property type="match status" value="1"/>
</dbReference>
<keyword evidence="3 6" id="KW-0489">Methyltransferase</keyword>
<feature type="binding site" evidence="6">
    <location>
        <position position="226"/>
    </location>
    <ligand>
        <name>S-adenosyl-L-methionine</name>
        <dbReference type="ChEBI" id="CHEBI:59789"/>
    </ligand>
</feature>
<evidence type="ECO:0000256" key="4">
    <source>
        <dbReference type="ARBA" id="ARBA00022679"/>
    </source>
</evidence>
<evidence type="ECO:0000313" key="7">
    <source>
        <dbReference type="EMBL" id="QNT68441.1"/>
    </source>
</evidence>
<sequence length="294" mass="30818">MSAASMWQLSLIVPRTAVPLCEDVLAEHCLAVSQQLTDDGYITLLGLTAGPPAAELAVALALAAAAAGIAAPEIAIEPVGERNWLAENQESFTPFRVRRFFIHQQDDPTPAPADAVALAVDAGLAFGSGRHASTAGCLLALGTLHRRLPEGPALDLGCGSAILAIAASRVLHRPVVASDIDPVAVRIAAENARRNGVGAWIRTVTADGCAHPLIRAHAPYALLFANILARPLQRLARAAVRHTAPGGTVILAGFVVGDARRVLAVYHALGCRLQRQIVIDGWATLVLRRSRAAD</sequence>
<keyword evidence="8" id="KW-1185">Reference proteome</keyword>
<dbReference type="EC" id="2.1.1.-" evidence="6"/>
<comment type="similarity">
    <text evidence="1 6">Belongs to the methyltransferase superfamily. PrmA family.</text>
</comment>
<dbReference type="PANTHER" id="PTHR43648:SF1">
    <property type="entry name" value="ELECTRON TRANSFER FLAVOPROTEIN BETA SUBUNIT LYSINE METHYLTRANSFERASE"/>
    <property type="match status" value="1"/>
</dbReference>
<dbReference type="Gene3D" id="3.40.50.150">
    <property type="entry name" value="Vaccinia Virus protein VP39"/>
    <property type="match status" value="1"/>
</dbReference>
<dbReference type="RefSeq" id="WP_190261878.1">
    <property type="nucleotide sequence ID" value="NZ_CP053923.1"/>
</dbReference>
<dbReference type="AlphaFoldDB" id="A0A7H1MYA5"/>
<dbReference type="GO" id="GO:0032259">
    <property type="term" value="P:methylation"/>
    <property type="evidence" value="ECO:0007669"/>
    <property type="project" value="UniProtKB-KW"/>
</dbReference>
<reference evidence="7 8" key="1">
    <citation type="submission" date="2020-05" db="EMBL/GenBank/DDBJ databases">
        <title>Complete closed genome sequence of Defluviicoccus vanus.</title>
        <authorList>
            <person name="Bessarab I."/>
            <person name="Arumugam K."/>
            <person name="Maszenan A.M."/>
            <person name="Seviour R.J."/>
            <person name="Williams R.B."/>
        </authorList>
    </citation>
    <scope>NUCLEOTIDE SEQUENCE [LARGE SCALE GENOMIC DNA]</scope>
    <source>
        <strain evidence="7 8">Ben 114</strain>
    </source>
</reference>
<dbReference type="Pfam" id="PF06325">
    <property type="entry name" value="PrmA"/>
    <property type="match status" value="1"/>
</dbReference>
<evidence type="ECO:0000256" key="5">
    <source>
        <dbReference type="ARBA" id="ARBA00022691"/>
    </source>
</evidence>
<dbReference type="EMBL" id="CP053923">
    <property type="protein sequence ID" value="QNT68441.1"/>
    <property type="molecule type" value="Genomic_DNA"/>
</dbReference>
<dbReference type="Proteomes" id="UP000516369">
    <property type="component" value="Chromosome"/>
</dbReference>
<keyword evidence="5 6" id="KW-0949">S-adenosyl-L-methionine</keyword>
<dbReference type="GO" id="GO:0005737">
    <property type="term" value="C:cytoplasm"/>
    <property type="evidence" value="ECO:0007669"/>
    <property type="project" value="UniProtKB-SubCell"/>
</dbReference>
<evidence type="ECO:0000256" key="1">
    <source>
        <dbReference type="ARBA" id="ARBA00009741"/>
    </source>
</evidence>
<proteinExistence type="inferred from homology"/>
<keyword evidence="4 6" id="KW-0808">Transferase</keyword>
<feature type="binding site" evidence="6">
    <location>
        <position position="157"/>
    </location>
    <ligand>
        <name>S-adenosyl-L-methionine</name>
        <dbReference type="ChEBI" id="CHEBI:59789"/>
    </ligand>
</feature>
<dbReference type="GO" id="GO:0005840">
    <property type="term" value="C:ribosome"/>
    <property type="evidence" value="ECO:0007669"/>
    <property type="project" value="UniProtKB-KW"/>
</dbReference>
<comment type="subcellular location">
    <subcellularLocation>
        <location evidence="6">Cytoplasm</location>
    </subcellularLocation>
</comment>